<dbReference type="EMBL" id="BMIO01000005">
    <property type="protein sequence ID" value="GGD44744.1"/>
    <property type="molecule type" value="Genomic_DNA"/>
</dbReference>
<dbReference type="SUPFAM" id="SSF55729">
    <property type="entry name" value="Acyl-CoA N-acyltransferases (Nat)"/>
    <property type="match status" value="1"/>
</dbReference>
<dbReference type="PROSITE" id="PS51186">
    <property type="entry name" value="GNAT"/>
    <property type="match status" value="1"/>
</dbReference>
<gene>
    <name evidence="2" type="ORF">GCM10010989_18540</name>
</gene>
<dbReference type="Proteomes" id="UP000598997">
    <property type="component" value="Unassembled WGS sequence"/>
</dbReference>
<dbReference type="RefSeq" id="WP_373283492.1">
    <property type="nucleotide sequence ID" value="NZ_BMIO01000005.1"/>
</dbReference>
<evidence type="ECO:0000259" key="1">
    <source>
        <dbReference type="PROSITE" id="PS51186"/>
    </source>
</evidence>
<dbReference type="InterPro" id="IPR016181">
    <property type="entry name" value="Acyl_CoA_acyltransferase"/>
</dbReference>
<evidence type="ECO:0000313" key="2">
    <source>
        <dbReference type="EMBL" id="GGD44744.1"/>
    </source>
</evidence>
<proteinExistence type="predicted"/>
<dbReference type="InterPro" id="IPR000182">
    <property type="entry name" value="GNAT_dom"/>
</dbReference>
<evidence type="ECO:0000313" key="3">
    <source>
        <dbReference type="Proteomes" id="UP000598997"/>
    </source>
</evidence>
<dbReference type="Pfam" id="PF00583">
    <property type="entry name" value="Acetyltransf_1"/>
    <property type="match status" value="1"/>
</dbReference>
<sequence>MNVIASDMTVSTRHDVQLTVRPVEAGDAQALVDFFRSVSADDRRFRFLSAQAHVGASQIAPLVEVDHWQSENFLAFDAETGALVATAMLACDPRMDLGEIAVSIRHDYKGRGVGWAMLDLLGKAAQDRGLKQVIAIEDRENHAAIELEREKGFTPRPFAGDPALVVLTKTF</sequence>
<comment type="caution">
    <text evidence="2">The sequence shown here is derived from an EMBL/GenBank/DDBJ whole genome shotgun (WGS) entry which is preliminary data.</text>
</comment>
<keyword evidence="3" id="KW-1185">Reference proteome</keyword>
<dbReference type="Gene3D" id="3.40.630.30">
    <property type="match status" value="1"/>
</dbReference>
<dbReference type="GO" id="GO:0016747">
    <property type="term" value="F:acyltransferase activity, transferring groups other than amino-acyl groups"/>
    <property type="evidence" value="ECO:0007669"/>
    <property type="project" value="InterPro"/>
</dbReference>
<organism evidence="2 3">
    <name type="scientific">Croceicoccus pelagius</name>
    <dbReference type="NCBI Taxonomy" id="1703341"/>
    <lineage>
        <taxon>Bacteria</taxon>
        <taxon>Pseudomonadati</taxon>
        <taxon>Pseudomonadota</taxon>
        <taxon>Alphaproteobacteria</taxon>
        <taxon>Sphingomonadales</taxon>
        <taxon>Erythrobacteraceae</taxon>
        <taxon>Croceicoccus</taxon>
    </lineage>
</organism>
<protein>
    <submittedName>
        <fullName evidence="2">GCN5-like N-acetyltransferase</fullName>
    </submittedName>
</protein>
<name>A0A917DKH7_9SPHN</name>
<reference evidence="2 3" key="1">
    <citation type="journal article" date="2014" name="Int. J. Syst. Evol. Microbiol.">
        <title>Complete genome sequence of Corynebacterium casei LMG S-19264T (=DSM 44701T), isolated from a smear-ripened cheese.</title>
        <authorList>
            <consortium name="US DOE Joint Genome Institute (JGI-PGF)"/>
            <person name="Walter F."/>
            <person name="Albersmeier A."/>
            <person name="Kalinowski J."/>
            <person name="Ruckert C."/>
        </authorList>
    </citation>
    <scope>NUCLEOTIDE SEQUENCE [LARGE SCALE GENOMIC DNA]</scope>
    <source>
        <strain evidence="2 3">CGMCC 1.15358</strain>
    </source>
</reference>
<feature type="domain" description="N-acetyltransferase" evidence="1">
    <location>
        <begin position="18"/>
        <end position="171"/>
    </location>
</feature>
<accession>A0A917DKH7</accession>
<dbReference type="AlphaFoldDB" id="A0A917DKH7"/>